<sequence length="103" mass="11059">MLAAGHADGRLTLLDLRALRTGEKGASSTHAAHRGAVQALCWSKAKTKQNNDVLFSSSGSHLLMRELSGFHGCKGFAKFRKPMSSSPWTTCFAATRPSGIPWS</sequence>
<dbReference type="AlphaFoldDB" id="A0A9P1BZG8"/>
<dbReference type="OrthoDB" id="2013972at2759"/>
<gene>
    <name evidence="1" type="ORF">C1SCF055_LOCUS9987</name>
</gene>
<comment type="caution">
    <text evidence="1">The sequence shown here is derived from an EMBL/GenBank/DDBJ whole genome shotgun (WGS) entry which is preliminary data.</text>
</comment>
<dbReference type="InterPro" id="IPR015943">
    <property type="entry name" value="WD40/YVTN_repeat-like_dom_sf"/>
</dbReference>
<dbReference type="Gene3D" id="2.130.10.10">
    <property type="entry name" value="YVTN repeat-like/Quinoprotein amine dehydrogenase"/>
    <property type="match status" value="1"/>
</dbReference>
<evidence type="ECO:0000313" key="3">
    <source>
        <dbReference type="Proteomes" id="UP001152797"/>
    </source>
</evidence>
<evidence type="ECO:0000313" key="1">
    <source>
        <dbReference type="EMBL" id="CAI3982276.1"/>
    </source>
</evidence>
<dbReference type="EMBL" id="CAMXCT030000699">
    <property type="protein sequence ID" value="CAL4769588.1"/>
    <property type="molecule type" value="Genomic_DNA"/>
</dbReference>
<dbReference type="EMBL" id="CAMXCT010000699">
    <property type="protein sequence ID" value="CAI3982276.1"/>
    <property type="molecule type" value="Genomic_DNA"/>
</dbReference>
<proteinExistence type="predicted"/>
<evidence type="ECO:0000313" key="2">
    <source>
        <dbReference type="EMBL" id="CAL1135651.1"/>
    </source>
</evidence>
<reference evidence="2" key="2">
    <citation type="submission" date="2024-04" db="EMBL/GenBank/DDBJ databases">
        <authorList>
            <person name="Chen Y."/>
            <person name="Shah S."/>
            <person name="Dougan E. K."/>
            <person name="Thang M."/>
            <person name="Chan C."/>
        </authorList>
    </citation>
    <scope>NUCLEOTIDE SEQUENCE [LARGE SCALE GENOMIC DNA]</scope>
</reference>
<name>A0A9P1BZG8_9DINO</name>
<dbReference type="Proteomes" id="UP001152797">
    <property type="component" value="Unassembled WGS sequence"/>
</dbReference>
<protein>
    <submittedName>
        <fullName evidence="1">Uncharacterized protein</fullName>
    </submittedName>
</protein>
<reference evidence="1" key="1">
    <citation type="submission" date="2022-10" db="EMBL/GenBank/DDBJ databases">
        <authorList>
            <person name="Chen Y."/>
            <person name="Dougan E. K."/>
            <person name="Chan C."/>
            <person name="Rhodes N."/>
            <person name="Thang M."/>
        </authorList>
    </citation>
    <scope>NUCLEOTIDE SEQUENCE</scope>
</reference>
<keyword evidence="3" id="KW-1185">Reference proteome</keyword>
<dbReference type="EMBL" id="CAMXCT020000699">
    <property type="protein sequence ID" value="CAL1135651.1"/>
    <property type="molecule type" value="Genomic_DNA"/>
</dbReference>
<organism evidence="1">
    <name type="scientific">Cladocopium goreaui</name>
    <dbReference type="NCBI Taxonomy" id="2562237"/>
    <lineage>
        <taxon>Eukaryota</taxon>
        <taxon>Sar</taxon>
        <taxon>Alveolata</taxon>
        <taxon>Dinophyceae</taxon>
        <taxon>Suessiales</taxon>
        <taxon>Symbiodiniaceae</taxon>
        <taxon>Cladocopium</taxon>
    </lineage>
</organism>
<accession>A0A9P1BZG8</accession>